<comment type="caution">
    <text evidence="1">The sequence shown here is derived from an EMBL/GenBank/DDBJ whole genome shotgun (WGS) entry which is preliminary data.</text>
</comment>
<dbReference type="AlphaFoldDB" id="A0A4Y2GPP7"/>
<keyword evidence="2" id="KW-1185">Reference proteome</keyword>
<sequence length="84" mass="9517">MIYFRFIKVHFEATLGLFWDGPCNLEPRSDDDELAQPLQASDHTTLHVIERVTADLQWNLEAFGLTAEALPIGHRGPSRRPADT</sequence>
<protein>
    <submittedName>
        <fullName evidence="1">Uncharacterized protein</fullName>
    </submittedName>
</protein>
<reference evidence="1 2" key="1">
    <citation type="journal article" date="2019" name="Sci. Rep.">
        <title>Orb-weaving spider Araneus ventricosus genome elucidates the spidroin gene catalogue.</title>
        <authorList>
            <person name="Kono N."/>
            <person name="Nakamura H."/>
            <person name="Ohtoshi R."/>
            <person name="Moran D.A.P."/>
            <person name="Shinohara A."/>
            <person name="Yoshida Y."/>
            <person name="Fujiwara M."/>
            <person name="Mori M."/>
            <person name="Tomita M."/>
            <person name="Arakawa K."/>
        </authorList>
    </citation>
    <scope>NUCLEOTIDE SEQUENCE [LARGE SCALE GENOMIC DNA]</scope>
</reference>
<dbReference type="Proteomes" id="UP000499080">
    <property type="component" value="Unassembled WGS sequence"/>
</dbReference>
<proteinExistence type="predicted"/>
<evidence type="ECO:0000313" key="1">
    <source>
        <dbReference type="EMBL" id="GBM55573.1"/>
    </source>
</evidence>
<accession>A0A4Y2GPP7</accession>
<dbReference type="EMBL" id="BGPR01001507">
    <property type="protein sequence ID" value="GBM55573.1"/>
    <property type="molecule type" value="Genomic_DNA"/>
</dbReference>
<evidence type="ECO:0000313" key="2">
    <source>
        <dbReference type="Proteomes" id="UP000499080"/>
    </source>
</evidence>
<organism evidence="1 2">
    <name type="scientific">Araneus ventricosus</name>
    <name type="common">Orbweaver spider</name>
    <name type="synonym">Epeira ventricosa</name>
    <dbReference type="NCBI Taxonomy" id="182803"/>
    <lineage>
        <taxon>Eukaryota</taxon>
        <taxon>Metazoa</taxon>
        <taxon>Ecdysozoa</taxon>
        <taxon>Arthropoda</taxon>
        <taxon>Chelicerata</taxon>
        <taxon>Arachnida</taxon>
        <taxon>Araneae</taxon>
        <taxon>Araneomorphae</taxon>
        <taxon>Entelegynae</taxon>
        <taxon>Araneoidea</taxon>
        <taxon>Araneidae</taxon>
        <taxon>Araneus</taxon>
    </lineage>
</organism>
<gene>
    <name evidence="1" type="ORF">AVEN_74531_1</name>
</gene>
<name>A0A4Y2GPP7_ARAVE</name>